<accession>L8GT04</accession>
<dbReference type="PANTHER" id="PTHR11440">
    <property type="entry name" value="LECITHIN-CHOLESTEROL ACYLTRANSFERASE-RELATED"/>
    <property type="match status" value="1"/>
</dbReference>
<dbReference type="Proteomes" id="UP000011083">
    <property type="component" value="Unassembled WGS sequence"/>
</dbReference>
<reference evidence="2 3" key="1">
    <citation type="journal article" date="2013" name="Genome Biol.">
        <title>Genome of Acanthamoeba castellanii highlights extensive lateral gene transfer and early evolution of tyrosine kinase signaling.</title>
        <authorList>
            <person name="Clarke M."/>
            <person name="Lohan A.J."/>
            <person name="Liu B."/>
            <person name="Lagkouvardos I."/>
            <person name="Roy S."/>
            <person name="Zafar N."/>
            <person name="Bertelli C."/>
            <person name="Schilde C."/>
            <person name="Kianianmomeni A."/>
            <person name="Burglin T.R."/>
            <person name="Frech C."/>
            <person name="Turcotte B."/>
            <person name="Kopec K.O."/>
            <person name="Synnott J.M."/>
            <person name="Choo C."/>
            <person name="Paponov I."/>
            <person name="Finkler A."/>
            <person name="Soon Heng Tan C."/>
            <person name="Hutchins A.P."/>
            <person name="Weinmeier T."/>
            <person name="Rattei T."/>
            <person name="Chu J.S."/>
            <person name="Gimenez G."/>
            <person name="Irimia M."/>
            <person name="Rigden D.J."/>
            <person name="Fitzpatrick D.A."/>
            <person name="Lorenzo-Morales J."/>
            <person name="Bateman A."/>
            <person name="Chiu C.H."/>
            <person name="Tang P."/>
            <person name="Hegemann P."/>
            <person name="Fromm H."/>
            <person name="Raoult D."/>
            <person name="Greub G."/>
            <person name="Miranda-Saavedra D."/>
            <person name="Chen N."/>
            <person name="Nash P."/>
            <person name="Ginger M.L."/>
            <person name="Horn M."/>
            <person name="Schaap P."/>
            <person name="Caler L."/>
            <person name="Loftus B."/>
        </authorList>
    </citation>
    <scope>NUCLEOTIDE SEQUENCE [LARGE SCALE GENOMIC DNA]</scope>
    <source>
        <strain evidence="2 3">Neff</strain>
    </source>
</reference>
<dbReference type="AlphaFoldDB" id="L8GT04"/>
<dbReference type="OMA" id="LHCLYGD"/>
<feature type="signal peptide" evidence="1">
    <location>
        <begin position="1"/>
        <end position="27"/>
    </location>
</feature>
<evidence type="ECO:0000256" key="1">
    <source>
        <dbReference type="SAM" id="SignalP"/>
    </source>
</evidence>
<dbReference type="SUPFAM" id="SSF53474">
    <property type="entry name" value="alpha/beta-Hydrolases"/>
    <property type="match status" value="1"/>
</dbReference>
<dbReference type="Pfam" id="PF02450">
    <property type="entry name" value="LCAT"/>
    <property type="match status" value="1"/>
</dbReference>
<gene>
    <name evidence="2" type="ORF">ACA1_219870</name>
</gene>
<keyword evidence="1" id="KW-0732">Signal</keyword>
<keyword evidence="3" id="KW-1185">Reference proteome</keyword>
<dbReference type="GO" id="GO:0006629">
    <property type="term" value="P:lipid metabolic process"/>
    <property type="evidence" value="ECO:0007669"/>
    <property type="project" value="InterPro"/>
</dbReference>
<sequence length="469" mass="51614">MKMKMPHVHGMAVLCLVAFVFVCSTSALFAAPARDQKLVAEVQRDMLEGGPLAPLAPRHRPAAAASADLDAIVHEFASKQGKRQGGGGGGVPSSLTPVVIVPSLIGSKLQAQLNGYRSQHWYCFTEWREWFTIWANWNEFIPPFANCWYEQFALHLDQQRSGRSFNTPGVDIRYVDYGGVDGVAYLDDDHSVGIWNSTIYLLEALGWEVGKNLRGAPYDWRFGPETFAAQDWPRLRALFEETYALNNNSKVAAVSLSMGGPYFLAFLNQQTQAWKDKYLHSFVSFDGAFGGSPSATSALISTSGWWSSKFADAEAMRALVQSWPAIIYGDDYVWVSTTNPPKNYTTADFAQMLADSTGYNASIVFRNLQANNWLQFAAPGVESHCFFGTGVPTPLRSTFATAAFDTPPVTVHGDGDGVVPEAGLRLLESWTGKQPQPIYSYPIPGLVHGGSVFNKQVLRMFLEILSSHP</sequence>
<evidence type="ECO:0000313" key="2">
    <source>
        <dbReference type="EMBL" id="ELR15261.1"/>
    </source>
</evidence>
<dbReference type="EMBL" id="KB008036">
    <property type="protein sequence ID" value="ELR15261.1"/>
    <property type="molecule type" value="Genomic_DNA"/>
</dbReference>
<dbReference type="RefSeq" id="XP_004337274.1">
    <property type="nucleotide sequence ID" value="XM_004337226.1"/>
</dbReference>
<dbReference type="GeneID" id="14915908"/>
<proteinExistence type="predicted"/>
<dbReference type="InterPro" id="IPR003386">
    <property type="entry name" value="LACT/PDAT_acylTrfase"/>
</dbReference>
<dbReference type="KEGG" id="acan:ACA1_219870"/>
<dbReference type="STRING" id="1257118.L8GT04"/>
<evidence type="ECO:0000313" key="3">
    <source>
        <dbReference type="Proteomes" id="UP000011083"/>
    </source>
</evidence>
<organism evidence="2 3">
    <name type="scientific">Acanthamoeba castellanii (strain ATCC 30010 / Neff)</name>
    <dbReference type="NCBI Taxonomy" id="1257118"/>
    <lineage>
        <taxon>Eukaryota</taxon>
        <taxon>Amoebozoa</taxon>
        <taxon>Discosea</taxon>
        <taxon>Longamoebia</taxon>
        <taxon>Centramoebida</taxon>
        <taxon>Acanthamoebidae</taxon>
        <taxon>Acanthamoeba</taxon>
    </lineage>
</organism>
<dbReference type="InterPro" id="IPR029058">
    <property type="entry name" value="AB_hydrolase_fold"/>
</dbReference>
<name>L8GT04_ACACF</name>
<dbReference type="OrthoDB" id="190846at2759"/>
<feature type="chain" id="PRO_5003990379" evidence="1">
    <location>
        <begin position="28"/>
        <end position="469"/>
    </location>
</feature>
<dbReference type="Gene3D" id="3.40.50.1820">
    <property type="entry name" value="alpha/beta hydrolase"/>
    <property type="match status" value="2"/>
</dbReference>
<protein>
    <submittedName>
        <fullName evidence="2">Lysophospholipase 3 (Lysosomal phospholipase A2) isoform 7, putative</fullName>
    </submittedName>
</protein>
<dbReference type="GO" id="GO:0008374">
    <property type="term" value="F:O-acyltransferase activity"/>
    <property type="evidence" value="ECO:0007669"/>
    <property type="project" value="InterPro"/>
</dbReference>
<dbReference type="VEuPathDB" id="AmoebaDB:ACA1_219870"/>